<accession>A0A552UJH7</accession>
<dbReference type="GO" id="GO:0008934">
    <property type="term" value="F:inositol monophosphate 1-phosphatase activity"/>
    <property type="evidence" value="ECO:0007669"/>
    <property type="project" value="TreeGrafter"/>
</dbReference>
<dbReference type="InterPro" id="IPR020583">
    <property type="entry name" value="Inositol_monoP_metal-BS"/>
</dbReference>
<keyword evidence="7" id="KW-1185">Reference proteome</keyword>
<dbReference type="OrthoDB" id="9785695at2"/>
<keyword evidence="2 5" id="KW-0479">Metal-binding</keyword>
<dbReference type="SUPFAM" id="SSF56655">
    <property type="entry name" value="Carbohydrate phosphatase"/>
    <property type="match status" value="1"/>
</dbReference>
<evidence type="ECO:0000256" key="1">
    <source>
        <dbReference type="ARBA" id="ARBA00009759"/>
    </source>
</evidence>
<dbReference type="PANTHER" id="PTHR20854:SF4">
    <property type="entry name" value="INOSITOL-1-MONOPHOSPHATASE-RELATED"/>
    <property type="match status" value="1"/>
</dbReference>
<protein>
    <submittedName>
        <fullName evidence="6">3'(2'),5'-bisphosphate nucleotidase CysQ</fullName>
    </submittedName>
</protein>
<dbReference type="Pfam" id="PF00459">
    <property type="entry name" value="Inositol_P"/>
    <property type="match status" value="1"/>
</dbReference>
<keyword evidence="4 5" id="KW-0460">Magnesium</keyword>
<dbReference type="PRINTS" id="PR00377">
    <property type="entry name" value="IMPHPHTASES"/>
</dbReference>
<dbReference type="GO" id="GO:0006020">
    <property type="term" value="P:inositol metabolic process"/>
    <property type="evidence" value="ECO:0007669"/>
    <property type="project" value="TreeGrafter"/>
</dbReference>
<dbReference type="CDD" id="cd01638">
    <property type="entry name" value="CysQ"/>
    <property type="match status" value="1"/>
</dbReference>
<dbReference type="GO" id="GO:0046872">
    <property type="term" value="F:metal ion binding"/>
    <property type="evidence" value="ECO:0007669"/>
    <property type="project" value="UniProtKB-KW"/>
</dbReference>
<comment type="cofactor">
    <cofactor evidence="5">
        <name>Mg(2+)</name>
        <dbReference type="ChEBI" id="CHEBI:18420"/>
    </cofactor>
</comment>
<comment type="caution">
    <text evidence="6">The sequence shown here is derived from an EMBL/GenBank/DDBJ whole genome shotgun (WGS) entry which is preliminary data.</text>
</comment>
<dbReference type="GO" id="GO:0007165">
    <property type="term" value="P:signal transduction"/>
    <property type="evidence" value="ECO:0007669"/>
    <property type="project" value="TreeGrafter"/>
</dbReference>
<comment type="similarity">
    <text evidence="1">Belongs to the inositol monophosphatase superfamily.</text>
</comment>
<dbReference type="Gene3D" id="3.40.190.80">
    <property type="match status" value="1"/>
</dbReference>
<name>A0A552UJH7_9SPHN</name>
<dbReference type="InterPro" id="IPR000760">
    <property type="entry name" value="Inositol_monophosphatase-like"/>
</dbReference>
<evidence type="ECO:0000256" key="2">
    <source>
        <dbReference type="ARBA" id="ARBA00022723"/>
    </source>
</evidence>
<dbReference type="PROSITE" id="PS00629">
    <property type="entry name" value="IMP_1"/>
    <property type="match status" value="1"/>
</dbReference>
<dbReference type="PANTHER" id="PTHR20854">
    <property type="entry name" value="INOSITOL MONOPHOSPHATASE"/>
    <property type="match status" value="1"/>
</dbReference>
<dbReference type="InterPro" id="IPR020550">
    <property type="entry name" value="Inositol_monophosphatase_CS"/>
</dbReference>
<proteinExistence type="inferred from homology"/>
<dbReference type="Proteomes" id="UP000317894">
    <property type="component" value="Unassembled WGS sequence"/>
</dbReference>
<evidence type="ECO:0000256" key="3">
    <source>
        <dbReference type="ARBA" id="ARBA00022801"/>
    </source>
</evidence>
<feature type="binding site" evidence="5">
    <location>
        <position position="46"/>
    </location>
    <ligand>
        <name>Mg(2+)</name>
        <dbReference type="ChEBI" id="CHEBI:18420"/>
        <label>1</label>
        <note>catalytic</note>
    </ligand>
</feature>
<feature type="binding site" evidence="5">
    <location>
        <position position="64"/>
    </location>
    <ligand>
        <name>Mg(2+)</name>
        <dbReference type="ChEBI" id="CHEBI:18420"/>
        <label>1</label>
        <note>catalytic</note>
    </ligand>
</feature>
<feature type="binding site" evidence="5">
    <location>
        <position position="67"/>
    </location>
    <ligand>
        <name>Mg(2+)</name>
        <dbReference type="ChEBI" id="CHEBI:18420"/>
        <label>1</label>
        <note>catalytic</note>
    </ligand>
</feature>
<evidence type="ECO:0000256" key="4">
    <source>
        <dbReference type="ARBA" id="ARBA00022842"/>
    </source>
</evidence>
<evidence type="ECO:0000313" key="7">
    <source>
        <dbReference type="Proteomes" id="UP000317894"/>
    </source>
</evidence>
<sequence length="247" mass="26672">MRYFRADNTVWDKSPGNPVSDADLAVDAYLKDRLLGARPGYGWLSEETADAPDRLTRDRVWVVDPIDGTRDFIRGRDGWAVSVALIEAGRPVLAALAAPVRGQLFVAVAGRGAHLGGVRLAVSGRHDLAGLGLPIEPHNLHAQWWPEPWDAIAVERPNSIALRTAKVASGECDAWLEGRTVNEWDLAAAALILTEAGGLITDRAGQPLRFNQPDPVIVGVVAATPALHEECRRRLNAGLAALAARRR</sequence>
<dbReference type="PROSITE" id="PS00630">
    <property type="entry name" value="IMP_2"/>
    <property type="match status" value="1"/>
</dbReference>
<reference evidence="6 7" key="1">
    <citation type="submission" date="2019-07" db="EMBL/GenBank/DDBJ databases">
        <title>Novel species isolated from glacier.</title>
        <authorList>
            <person name="Liu Q."/>
            <person name="Xin Y.-H."/>
        </authorList>
    </citation>
    <scope>NUCLEOTIDE SEQUENCE [LARGE SCALE GENOMIC DNA]</scope>
    <source>
        <strain evidence="6 7">LB1R16</strain>
    </source>
</reference>
<evidence type="ECO:0000313" key="6">
    <source>
        <dbReference type="EMBL" id="TRW18340.1"/>
    </source>
</evidence>
<keyword evidence="3" id="KW-0378">Hydrolase</keyword>
<gene>
    <name evidence="6" type="ORF">FMM06_02345</name>
</gene>
<dbReference type="Gene3D" id="3.30.540.10">
    <property type="entry name" value="Fructose-1,6-Bisphosphatase, subunit A, domain 1"/>
    <property type="match status" value="1"/>
</dbReference>
<organism evidence="6 7">
    <name type="scientific">Glacieibacterium frigidum</name>
    <dbReference type="NCBI Taxonomy" id="2593303"/>
    <lineage>
        <taxon>Bacteria</taxon>
        <taxon>Pseudomonadati</taxon>
        <taxon>Pseudomonadota</taxon>
        <taxon>Alphaproteobacteria</taxon>
        <taxon>Sphingomonadales</taxon>
        <taxon>Sphingosinicellaceae</taxon>
        <taxon>Glacieibacterium</taxon>
    </lineage>
</organism>
<dbReference type="GO" id="GO:0046854">
    <property type="term" value="P:phosphatidylinositol phosphate biosynthetic process"/>
    <property type="evidence" value="ECO:0007669"/>
    <property type="project" value="InterPro"/>
</dbReference>
<evidence type="ECO:0000256" key="5">
    <source>
        <dbReference type="PIRSR" id="PIRSR600760-2"/>
    </source>
</evidence>
<dbReference type="EMBL" id="VJWA01000001">
    <property type="protein sequence ID" value="TRW18340.1"/>
    <property type="molecule type" value="Genomic_DNA"/>
</dbReference>
<feature type="binding site" evidence="5">
    <location>
        <position position="185"/>
    </location>
    <ligand>
        <name>Mg(2+)</name>
        <dbReference type="ChEBI" id="CHEBI:18420"/>
        <label>1</label>
        <note>catalytic</note>
    </ligand>
</feature>
<feature type="binding site" evidence="5">
    <location>
        <position position="66"/>
    </location>
    <ligand>
        <name>Mg(2+)</name>
        <dbReference type="ChEBI" id="CHEBI:18420"/>
        <label>1</label>
        <note>catalytic</note>
    </ligand>
</feature>
<dbReference type="AlphaFoldDB" id="A0A552UJH7"/>